<name>A0A1W6MW98_9HYPH</name>
<evidence type="ECO:0000256" key="1">
    <source>
        <dbReference type="ARBA" id="ARBA00009004"/>
    </source>
</evidence>
<organism evidence="3 4">
    <name type="scientific">Methylocystis bryophila</name>
    <dbReference type="NCBI Taxonomy" id="655015"/>
    <lineage>
        <taxon>Bacteria</taxon>
        <taxon>Pseudomonadati</taxon>
        <taxon>Pseudomonadota</taxon>
        <taxon>Alphaproteobacteria</taxon>
        <taxon>Hyphomicrobiales</taxon>
        <taxon>Methylocystaceae</taxon>
        <taxon>Methylocystis</taxon>
    </lineage>
</organism>
<protein>
    <recommendedName>
        <fullName evidence="2">Hydrogenase expression/formation protein</fullName>
    </recommendedName>
</protein>
<proteinExistence type="inferred from homology"/>
<dbReference type="AlphaFoldDB" id="A0A1W6MW98"/>
<dbReference type="KEGG" id="mbry:B1812_13080"/>
<dbReference type="Proteomes" id="UP000193978">
    <property type="component" value="Chromosome"/>
</dbReference>
<accession>A0A1W6MW98</accession>
<dbReference type="InterPro" id="IPR036249">
    <property type="entry name" value="Thioredoxin-like_sf"/>
</dbReference>
<dbReference type="RefSeq" id="WP_085771980.1">
    <property type="nucleotide sequence ID" value="NZ_AP027149.1"/>
</dbReference>
<comment type="similarity">
    <text evidence="1 2">Belongs to the HupG/HyaE family.</text>
</comment>
<dbReference type="Gene3D" id="3.40.30.10">
    <property type="entry name" value="Glutaredoxin"/>
    <property type="match status" value="1"/>
</dbReference>
<sequence length="149" mass="16296">MPASLRQMLHERHHLPLVDEANVEAFLAPTPAAPPHSALFFAGDPRERPETRDLAVILPQLLQAFAGRLRGALVAADAEPALKERFCVRVLPSLVILRDAEILGVLPKVYDWADYVARIEAMLHPDAPALVAKSGPRTQIAFASRETAP</sequence>
<dbReference type="STRING" id="655015.B1812_13080"/>
<dbReference type="Pfam" id="PF07449">
    <property type="entry name" value="HyaE"/>
    <property type="match status" value="1"/>
</dbReference>
<dbReference type="EMBL" id="CP019948">
    <property type="protein sequence ID" value="ARN81862.1"/>
    <property type="molecule type" value="Genomic_DNA"/>
</dbReference>
<keyword evidence="4" id="KW-1185">Reference proteome</keyword>
<dbReference type="OrthoDB" id="6560050at2"/>
<evidence type="ECO:0000313" key="4">
    <source>
        <dbReference type="Proteomes" id="UP000193978"/>
    </source>
</evidence>
<dbReference type="PIRSF" id="PIRSF038934">
    <property type="entry name" value="HyaE_HupG"/>
    <property type="match status" value="1"/>
</dbReference>
<evidence type="ECO:0000313" key="3">
    <source>
        <dbReference type="EMBL" id="ARN81862.1"/>
    </source>
</evidence>
<dbReference type="CDD" id="cd02965">
    <property type="entry name" value="HyaE"/>
    <property type="match status" value="1"/>
</dbReference>
<gene>
    <name evidence="3" type="ORF">B1812_13080</name>
</gene>
<dbReference type="SUPFAM" id="SSF52833">
    <property type="entry name" value="Thioredoxin-like"/>
    <property type="match status" value="1"/>
</dbReference>
<dbReference type="InterPro" id="IPR010893">
    <property type="entry name" value="NiFe-hyd_mat_HyaE"/>
</dbReference>
<evidence type="ECO:0000256" key="2">
    <source>
        <dbReference type="PIRNR" id="PIRNR038934"/>
    </source>
</evidence>
<reference evidence="3 4" key="1">
    <citation type="submission" date="2017-02" db="EMBL/GenBank/DDBJ databases">
        <authorList>
            <person name="Peterson S.W."/>
        </authorList>
    </citation>
    <scope>NUCLEOTIDE SEQUENCE [LARGE SCALE GENOMIC DNA]</scope>
    <source>
        <strain evidence="3 4">S285</strain>
    </source>
</reference>